<accession>A0A1H4PTW1</accession>
<proteinExistence type="predicted"/>
<dbReference type="EMBL" id="FNTH01000001">
    <property type="protein sequence ID" value="SEC10704.1"/>
    <property type="molecule type" value="Genomic_DNA"/>
</dbReference>
<keyword evidence="1" id="KW-0378">Hydrolase</keyword>
<reference evidence="1 2" key="1">
    <citation type="submission" date="2016-10" db="EMBL/GenBank/DDBJ databases">
        <authorList>
            <person name="de Groot N.N."/>
        </authorList>
    </citation>
    <scope>NUCLEOTIDE SEQUENCE [LARGE SCALE GENOMIC DNA]</scope>
    <source>
        <strain evidence="1 2">MT12</strain>
    </source>
</reference>
<name>A0A1H4PTW1_9BRAD</name>
<protein>
    <submittedName>
        <fullName evidence="1">L-2-amino-thiazoline-4-carboxylic acid hydrolase</fullName>
    </submittedName>
</protein>
<evidence type="ECO:0000313" key="1">
    <source>
        <dbReference type="EMBL" id="SEC10704.1"/>
    </source>
</evidence>
<dbReference type="GO" id="GO:0016787">
    <property type="term" value="F:hydrolase activity"/>
    <property type="evidence" value="ECO:0007669"/>
    <property type="project" value="UniProtKB-KW"/>
</dbReference>
<dbReference type="InterPro" id="IPR026002">
    <property type="entry name" value="ATC_hydrolase-like"/>
</dbReference>
<sequence length="158" mass="17724">MPDTHDVAISHLQRRKIEGRVLIPFIQTLRDKLGDDATRELVDATIRRLAAEDGATWAATYGQGIGSLRRIVDELWAAGGAMEVQILDQSEQQFAFNVKRCGYAEFYKDLGLADIGYEVHCKRDHAMLAGFDEGLQLSRSQTLMEGASCCDFRFRKTP</sequence>
<dbReference type="RefSeq" id="WP_092114593.1">
    <property type="nucleotide sequence ID" value="NZ_FNTH01000001.1"/>
</dbReference>
<evidence type="ECO:0000313" key="2">
    <source>
        <dbReference type="Proteomes" id="UP000198992"/>
    </source>
</evidence>
<organism evidence="1 2">
    <name type="scientific">Bradyrhizobium erythrophlei</name>
    <dbReference type="NCBI Taxonomy" id="1437360"/>
    <lineage>
        <taxon>Bacteria</taxon>
        <taxon>Pseudomonadati</taxon>
        <taxon>Pseudomonadota</taxon>
        <taxon>Alphaproteobacteria</taxon>
        <taxon>Hyphomicrobiales</taxon>
        <taxon>Nitrobacteraceae</taxon>
        <taxon>Bradyrhizobium</taxon>
    </lineage>
</organism>
<gene>
    <name evidence="1" type="ORF">SAMN05444164_1043</name>
</gene>
<dbReference type="AlphaFoldDB" id="A0A1H4PTW1"/>
<dbReference type="Pfam" id="PF14196">
    <property type="entry name" value="ATC_hydrolase"/>
    <property type="match status" value="1"/>
</dbReference>
<dbReference type="Proteomes" id="UP000198992">
    <property type="component" value="Unassembled WGS sequence"/>
</dbReference>
<dbReference type="OrthoDB" id="9805176at2"/>